<comment type="caution">
    <text evidence="1">The sequence shown here is derived from an EMBL/GenBank/DDBJ whole genome shotgun (WGS) entry which is preliminary data.</text>
</comment>
<dbReference type="AlphaFoldDB" id="A0A3M7R363"/>
<name>A0A3M7R363_BRAPC</name>
<protein>
    <submittedName>
        <fullName evidence="1">Uncharacterized protein</fullName>
    </submittedName>
</protein>
<accession>A0A3M7R363</accession>
<sequence>MVCNNSATVQNLHTIKKDARLRLFSRSILVTLRHNSGLELFCKEKNWLLESGWSKQFYKN</sequence>
<evidence type="ECO:0000313" key="2">
    <source>
        <dbReference type="Proteomes" id="UP000276133"/>
    </source>
</evidence>
<organism evidence="1 2">
    <name type="scientific">Brachionus plicatilis</name>
    <name type="common">Marine rotifer</name>
    <name type="synonym">Brachionus muelleri</name>
    <dbReference type="NCBI Taxonomy" id="10195"/>
    <lineage>
        <taxon>Eukaryota</taxon>
        <taxon>Metazoa</taxon>
        <taxon>Spiralia</taxon>
        <taxon>Gnathifera</taxon>
        <taxon>Rotifera</taxon>
        <taxon>Eurotatoria</taxon>
        <taxon>Monogononta</taxon>
        <taxon>Pseudotrocha</taxon>
        <taxon>Ploima</taxon>
        <taxon>Brachionidae</taxon>
        <taxon>Brachionus</taxon>
    </lineage>
</organism>
<proteinExistence type="predicted"/>
<dbReference type="Proteomes" id="UP000276133">
    <property type="component" value="Unassembled WGS sequence"/>
</dbReference>
<gene>
    <name evidence="1" type="ORF">BpHYR1_054531</name>
</gene>
<dbReference type="EMBL" id="REGN01004350">
    <property type="protein sequence ID" value="RNA17889.1"/>
    <property type="molecule type" value="Genomic_DNA"/>
</dbReference>
<reference evidence="1 2" key="1">
    <citation type="journal article" date="2018" name="Sci. Rep.">
        <title>Genomic signatures of local adaptation to the degree of environmental predictability in rotifers.</title>
        <authorList>
            <person name="Franch-Gras L."/>
            <person name="Hahn C."/>
            <person name="Garcia-Roger E.M."/>
            <person name="Carmona M.J."/>
            <person name="Serra M."/>
            <person name="Gomez A."/>
        </authorList>
    </citation>
    <scope>NUCLEOTIDE SEQUENCE [LARGE SCALE GENOMIC DNA]</scope>
    <source>
        <strain evidence="1">HYR1</strain>
    </source>
</reference>
<keyword evidence="2" id="KW-1185">Reference proteome</keyword>
<evidence type="ECO:0000313" key="1">
    <source>
        <dbReference type="EMBL" id="RNA17889.1"/>
    </source>
</evidence>